<dbReference type="InterPro" id="IPR036514">
    <property type="entry name" value="SGNH_hydro_sf"/>
</dbReference>
<feature type="compositionally biased region" description="Acidic residues" evidence="1">
    <location>
        <begin position="243"/>
        <end position="266"/>
    </location>
</feature>
<keyword evidence="3" id="KW-1185">Reference proteome</keyword>
<sequence>MARDKRMLDSEGSSSSAAAMANPIKKKARIEMGSPARPVKAPETQVVEFALSMPKRSDKPPPGIAIQDVLPVAVKRDSWPGLAGFTTWVHLGDHFSRGHAQQEKVWHDYLRDRLHGSGATVEVENLAEDIASAWSDSTMQIDDLCTNGPDPQEAYDPASTLYVIWLGYWDTCYEECEGPSYCERQHEGQSNDKYEDQTDVDPENGSNEQPNDKTSEESEGHREDSPDDRADDEAESHVRDGPEEVVDDEDETTDNESEQATNDESEGTLQAEVEPKGTELMLKLRRRRAQTPQLHPAKDPELECLSGAISLMFSSAGELYKKASARNFLIVDTPPADRAPGIIEQGCSDDARWFIQFWNERLYAAAREFAGDHEDVSLFVFSSHKVLSDLLDDPEAFGFAEEDRTEENGKIWTEHPQWGIDVSVSDGVHRLLADKITLAMSRIEQE</sequence>
<feature type="region of interest" description="Disordered" evidence="1">
    <location>
        <begin position="1"/>
        <end position="41"/>
    </location>
</feature>
<name>A0ABQ8KU98_9APHY</name>
<dbReference type="RefSeq" id="XP_047783428.1">
    <property type="nucleotide sequence ID" value="XM_047921326.1"/>
</dbReference>
<reference evidence="2 3" key="1">
    <citation type="journal article" date="2021" name="Environ. Microbiol.">
        <title>Gene family expansions and transcriptome signatures uncover fungal adaptations to wood decay.</title>
        <authorList>
            <person name="Hage H."/>
            <person name="Miyauchi S."/>
            <person name="Viragh M."/>
            <person name="Drula E."/>
            <person name="Min B."/>
            <person name="Chaduli D."/>
            <person name="Navarro D."/>
            <person name="Favel A."/>
            <person name="Norest M."/>
            <person name="Lesage-Meessen L."/>
            <person name="Balint B."/>
            <person name="Merenyi Z."/>
            <person name="de Eugenio L."/>
            <person name="Morin E."/>
            <person name="Martinez A.T."/>
            <person name="Baldrian P."/>
            <person name="Stursova M."/>
            <person name="Martinez M.J."/>
            <person name="Novotny C."/>
            <person name="Magnuson J.K."/>
            <person name="Spatafora J.W."/>
            <person name="Maurice S."/>
            <person name="Pangilinan J."/>
            <person name="Andreopoulos W."/>
            <person name="LaButti K."/>
            <person name="Hundley H."/>
            <person name="Na H."/>
            <person name="Kuo A."/>
            <person name="Barry K."/>
            <person name="Lipzen A."/>
            <person name="Henrissat B."/>
            <person name="Riley R."/>
            <person name="Ahrendt S."/>
            <person name="Nagy L.G."/>
            <person name="Grigoriev I.V."/>
            <person name="Martin F."/>
            <person name="Rosso M.N."/>
        </authorList>
    </citation>
    <scope>NUCLEOTIDE SEQUENCE [LARGE SCALE GENOMIC DNA]</scope>
    <source>
        <strain evidence="2 3">CIRM-BRFM 1785</strain>
    </source>
</reference>
<evidence type="ECO:0000256" key="1">
    <source>
        <dbReference type="SAM" id="MobiDB-lite"/>
    </source>
</evidence>
<evidence type="ECO:0000313" key="3">
    <source>
        <dbReference type="Proteomes" id="UP000814176"/>
    </source>
</evidence>
<feature type="compositionally biased region" description="Basic and acidic residues" evidence="1">
    <location>
        <begin position="183"/>
        <end position="196"/>
    </location>
</feature>
<feature type="compositionally biased region" description="Basic and acidic residues" evidence="1">
    <location>
        <begin position="210"/>
        <end position="228"/>
    </location>
</feature>
<dbReference type="GeneID" id="72002058"/>
<proteinExistence type="predicted"/>
<gene>
    <name evidence="2" type="ORF">C8Q71DRAFT_719959</name>
</gene>
<organism evidence="2 3">
    <name type="scientific">Rhodofomes roseus</name>
    <dbReference type="NCBI Taxonomy" id="34475"/>
    <lineage>
        <taxon>Eukaryota</taxon>
        <taxon>Fungi</taxon>
        <taxon>Dikarya</taxon>
        <taxon>Basidiomycota</taxon>
        <taxon>Agaricomycotina</taxon>
        <taxon>Agaricomycetes</taxon>
        <taxon>Polyporales</taxon>
        <taxon>Rhodofomes</taxon>
    </lineage>
</organism>
<dbReference type="EMBL" id="JADCUA010000002">
    <property type="protein sequence ID" value="KAH9842381.1"/>
    <property type="molecule type" value="Genomic_DNA"/>
</dbReference>
<feature type="region of interest" description="Disordered" evidence="1">
    <location>
        <begin position="183"/>
        <end position="275"/>
    </location>
</feature>
<protein>
    <submittedName>
        <fullName evidence="2">Uncharacterized protein</fullName>
    </submittedName>
</protein>
<accession>A0ABQ8KU98</accession>
<evidence type="ECO:0000313" key="2">
    <source>
        <dbReference type="EMBL" id="KAH9842381.1"/>
    </source>
</evidence>
<comment type="caution">
    <text evidence="2">The sequence shown here is derived from an EMBL/GenBank/DDBJ whole genome shotgun (WGS) entry which is preliminary data.</text>
</comment>
<dbReference type="Gene3D" id="3.40.50.1110">
    <property type="entry name" value="SGNH hydrolase"/>
    <property type="match status" value="1"/>
</dbReference>
<dbReference type="Proteomes" id="UP000814176">
    <property type="component" value="Unassembled WGS sequence"/>
</dbReference>